<proteinExistence type="predicted"/>
<organism evidence="2 3">
    <name type="scientific">Lentzea xinjiangensis</name>
    <dbReference type="NCBI Taxonomy" id="402600"/>
    <lineage>
        <taxon>Bacteria</taxon>
        <taxon>Bacillati</taxon>
        <taxon>Actinomycetota</taxon>
        <taxon>Actinomycetes</taxon>
        <taxon>Pseudonocardiales</taxon>
        <taxon>Pseudonocardiaceae</taxon>
        <taxon>Lentzea</taxon>
    </lineage>
</organism>
<keyword evidence="1" id="KW-0472">Membrane</keyword>
<protein>
    <recommendedName>
        <fullName evidence="4">KAP family P-loop domain-containing protein</fullName>
    </recommendedName>
</protein>
<evidence type="ECO:0000313" key="2">
    <source>
        <dbReference type="EMBL" id="SES15047.1"/>
    </source>
</evidence>
<name>A0A1H9V190_9PSEU</name>
<feature type="transmembrane region" description="Helical" evidence="1">
    <location>
        <begin position="90"/>
        <end position="111"/>
    </location>
</feature>
<evidence type="ECO:0000256" key="1">
    <source>
        <dbReference type="SAM" id="Phobius"/>
    </source>
</evidence>
<dbReference type="STRING" id="402600.SAMN05216188_12374"/>
<gene>
    <name evidence="2" type="ORF">SAMN05216188_12374</name>
</gene>
<sequence>MVKHASGPSRLVLEKALERVLKRGEFDEQIKRLKITPANAVKELLNDPEVHIAGQQTYEHVEYLLGEFDDKLKSRPRAWPKPSARPLRELLPVTVVALPAALWFAIVLLFGQSLSSTVIVMLTIVALVTTAACGWWLLPLETLVWIRWLMGVLPLMAIIPAEKWVGERELRNDALSDRVRQWLSEKETPSLELEIRLRDADGLTLPAGQGPLVHTAAVEACEREVNRSMPGAVGLAGPRGAGKTTIIERAVAGEFTRKGPMLGVLASAPVRYDARDFVLHLHAHVCRAVLDFLSVSERTTGSETKRLWTRLRGRWVVRRTLSTWTRALVGSSVSAAAALGYAEFVWGWTGDPAVLWRGAVSTAAQAWSDLPGFVLDWHVRIVPAVLAALYALEAVLDLVFSVVLRLLVGLPVAAYRLSERLSSQEPRDPAHAALRAVAEQHMHRIRFLQTRTSGWSGKVSAPLGSDLGLNRSLARAEQPWTHPEVVDRFRDFMELVVEVLGKGPERLSGIIIAIDELDKISDPEEAQRFLNEIKGVFGVPHCLFLVSMSDDALTAFERRGIPARDAFDSSFTTMIHVQPFTLVESRDWLKRRALGIPEPFVWLCHAMSGGLPRDLGRVAIALHDLQADCPHLADVTRELVRQDLGLKVRAFAHAARVTRRAETGESAELQKLVKELQTAVTDPSRLTEIADRIWPDDKAPLSYAEELRAEAACYLIFCQTVDEFFRHLDPEQEDMVDMVGDLARARLHMALDTQLARDLLQSLRSAAQ</sequence>
<keyword evidence="1" id="KW-0812">Transmembrane</keyword>
<accession>A0A1H9V190</accession>
<feature type="transmembrane region" description="Helical" evidence="1">
    <location>
        <begin position="118"/>
        <end position="138"/>
    </location>
</feature>
<dbReference type="OrthoDB" id="5150226at2"/>
<dbReference type="AlphaFoldDB" id="A0A1H9V190"/>
<keyword evidence="3" id="KW-1185">Reference proteome</keyword>
<evidence type="ECO:0008006" key="4">
    <source>
        <dbReference type="Google" id="ProtNLM"/>
    </source>
</evidence>
<feature type="transmembrane region" description="Helical" evidence="1">
    <location>
        <begin position="144"/>
        <end position="161"/>
    </location>
</feature>
<dbReference type="EMBL" id="FOFR01000023">
    <property type="protein sequence ID" value="SES15047.1"/>
    <property type="molecule type" value="Genomic_DNA"/>
</dbReference>
<dbReference type="InterPro" id="IPR027417">
    <property type="entry name" value="P-loop_NTPase"/>
</dbReference>
<dbReference type="SUPFAM" id="SSF52540">
    <property type="entry name" value="P-loop containing nucleoside triphosphate hydrolases"/>
    <property type="match status" value="1"/>
</dbReference>
<keyword evidence="1" id="KW-1133">Transmembrane helix</keyword>
<dbReference type="Proteomes" id="UP000199352">
    <property type="component" value="Unassembled WGS sequence"/>
</dbReference>
<evidence type="ECO:0000313" key="3">
    <source>
        <dbReference type="Proteomes" id="UP000199352"/>
    </source>
</evidence>
<reference evidence="3" key="1">
    <citation type="submission" date="2016-10" db="EMBL/GenBank/DDBJ databases">
        <authorList>
            <person name="Varghese N."/>
            <person name="Submissions S."/>
        </authorList>
    </citation>
    <scope>NUCLEOTIDE SEQUENCE [LARGE SCALE GENOMIC DNA]</scope>
    <source>
        <strain evidence="3">CGMCC 4.3525</strain>
    </source>
</reference>
<dbReference type="RefSeq" id="WP_089959248.1">
    <property type="nucleotide sequence ID" value="NZ_FOFR01000023.1"/>
</dbReference>